<keyword evidence="8 9" id="KW-0472">Membrane</keyword>
<dbReference type="PANTHER" id="PTHR37324">
    <property type="entry name" value="PTS SYSTEM GALACTITOL-SPECIFIC EIIC COMPONENT"/>
    <property type="match status" value="1"/>
</dbReference>
<evidence type="ECO:0000256" key="2">
    <source>
        <dbReference type="ARBA" id="ARBA00022448"/>
    </source>
</evidence>
<feature type="transmembrane region" description="Helical" evidence="9">
    <location>
        <begin position="216"/>
        <end position="237"/>
    </location>
</feature>
<organism evidence="11 12">
    <name type="scientific">Anaerostipes butyraticus</name>
    <dbReference type="NCBI Taxonomy" id="645466"/>
    <lineage>
        <taxon>Bacteria</taxon>
        <taxon>Bacillati</taxon>
        <taxon>Bacillota</taxon>
        <taxon>Clostridia</taxon>
        <taxon>Lachnospirales</taxon>
        <taxon>Lachnospiraceae</taxon>
        <taxon>Anaerostipes</taxon>
    </lineage>
</organism>
<reference evidence="11" key="1">
    <citation type="submission" date="2020-06" db="EMBL/GenBank/DDBJ databases">
        <title>Characterization of fructooligosaccharide metabolism and fructooligosaccharide-degrading enzymes in human commensal butyrate producers.</title>
        <authorList>
            <person name="Tanno H."/>
            <person name="Fujii T."/>
            <person name="Hirano K."/>
            <person name="Maeno S."/>
            <person name="Tonozuka T."/>
            <person name="Sakamoto M."/>
            <person name="Ohkuma M."/>
            <person name="Tochio T."/>
            <person name="Endo A."/>
        </authorList>
    </citation>
    <scope>NUCLEOTIDE SEQUENCE</scope>
    <source>
        <strain evidence="11">JCM 17466</strain>
    </source>
</reference>
<keyword evidence="12" id="KW-1185">Reference proteome</keyword>
<evidence type="ECO:0000256" key="9">
    <source>
        <dbReference type="SAM" id="Phobius"/>
    </source>
</evidence>
<feature type="transmembrane region" description="Helical" evidence="9">
    <location>
        <begin position="327"/>
        <end position="345"/>
    </location>
</feature>
<dbReference type="GO" id="GO:0015577">
    <property type="term" value="F:galactitol transmembrane transporter activity"/>
    <property type="evidence" value="ECO:0007669"/>
    <property type="project" value="InterPro"/>
</dbReference>
<feature type="transmembrane region" description="Helical" evidence="9">
    <location>
        <begin position="243"/>
        <end position="262"/>
    </location>
</feature>
<dbReference type="InterPro" id="IPR013853">
    <property type="entry name" value="EIIC-GAT"/>
</dbReference>
<feature type="domain" description="PTS EIIC type-2" evidence="10">
    <location>
        <begin position="4"/>
        <end position="415"/>
    </location>
</feature>
<keyword evidence="2" id="KW-0813">Transport</keyword>
<proteinExistence type="predicted"/>
<accession>A0A916Q6J8</accession>
<dbReference type="InterPro" id="IPR004703">
    <property type="entry name" value="PTS_sugar-sp_permease"/>
</dbReference>
<comment type="subcellular location">
    <subcellularLocation>
        <location evidence="1">Cell membrane</location>
        <topology evidence="1">Multi-pass membrane protein</topology>
    </subcellularLocation>
</comment>
<evidence type="ECO:0000256" key="6">
    <source>
        <dbReference type="ARBA" id="ARBA00022692"/>
    </source>
</evidence>
<dbReference type="EMBL" id="BLYI01000003">
    <property type="protein sequence ID" value="GFO83820.1"/>
    <property type="molecule type" value="Genomic_DNA"/>
</dbReference>
<dbReference type="PIRSF" id="PIRSF006304">
    <property type="entry name" value="GatC"/>
    <property type="match status" value="1"/>
</dbReference>
<protein>
    <submittedName>
        <fullName evidence="11">PTS galactitol transporter subunit IIC</fullName>
    </submittedName>
</protein>
<dbReference type="PANTHER" id="PTHR37324:SF2">
    <property type="entry name" value="PTS SYSTEM GALACTITOL-SPECIFIC EIIC COMPONENT"/>
    <property type="match status" value="1"/>
</dbReference>
<feature type="transmembrane region" description="Helical" evidence="9">
    <location>
        <begin position="289"/>
        <end position="321"/>
    </location>
</feature>
<feature type="transmembrane region" description="Helical" evidence="9">
    <location>
        <begin position="6"/>
        <end position="27"/>
    </location>
</feature>
<dbReference type="InterPro" id="IPR013014">
    <property type="entry name" value="PTS_EIIC_2"/>
</dbReference>
<dbReference type="GO" id="GO:0005886">
    <property type="term" value="C:plasma membrane"/>
    <property type="evidence" value="ECO:0007669"/>
    <property type="project" value="UniProtKB-SubCell"/>
</dbReference>
<feature type="transmembrane region" description="Helical" evidence="9">
    <location>
        <begin position="116"/>
        <end position="134"/>
    </location>
</feature>
<dbReference type="Proteomes" id="UP000613208">
    <property type="component" value="Unassembled WGS sequence"/>
</dbReference>
<keyword evidence="3" id="KW-1003">Cell membrane</keyword>
<evidence type="ECO:0000313" key="12">
    <source>
        <dbReference type="Proteomes" id="UP000613208"/>
    </source>
</evidence>
<evidence type="ECO:0000256" key="1">
    <source>
        <dbReference type="ARBA" id="ARBA00004651"/>
    </source>
</evidence>
<keyword evidence="7 9" id="KW-1133">Transmembrane helix</keyword>
<dbReference type="PROSITE" id="PS51104">
    <property type="entry name" value="PTS_EIIC_TYPE_2"/>
    <property type="match status" value="1"/>
</dbReference>
<name>A0A916Q6J8_9FIRM</name>
<keyword evidence="4" id="KW-0762">Sugar transport</keyword>
<feature type="transmembrane region" description="Helical" evidence="9">
    <location>
        <begin position="39"/>
        <end position="59"/>
    </location>
</feature>
<evidence type="ECO:0000256" key="7">
    <source>
        <dbReference type="ARBA" id="ARBA00022989"/>
    </source>
</evidence>
<keyword evidence="5" id="KW-0598">Phosphotransferase system</keyword>
<evidence type="ECO:0000256" key="3">
    <source>
        <dbReference type="ARBA" id="ARBA00022475"/>
    </source>
</evidence>
<feature type="transmembrane region" description="Helical" evidence="9">
    <location>
        <begin position="79"/>
        <end position="104"/>
    </location>
</feature>
<feature type="transmembrane region" description="Helical" evidence="9">
    <location>
        <begin position="352"/>
        <end position="370"/>
    </location>
</feature>
<evidence type="ECO:0000256" key="8">
    <source>
        <dbReference type="ARBA" id="ARBA00023136"/>
    </source>
</evidence>
<evidence type="ECO:0000256" key="4">
    <source>
        <dbReference type="ARBA" id="ARBA00022597"/>
    </source>
</evidence>
<dbReference type="RefSeq" id="WP_201309582.1">
    <property type="nucleotide sequence ID" value="NZ_BLYI01000003.1"/>
</dbReference>
<comment type="caution">
    <text evidence="11">The sequence shown here is derived from an EMBL/GenBank/DDBJ whole genome shotgun (WGS) entry which is preliminary data.</text>
</comment>
<dbReference type="Pfam" id="PF03611">
    <property type="entry name" value="EIIC-GAT"/>
    <property type="match status" value="1"/>
</dbReference>
<sequence length="415" mass="44626">MEILNYILDMGGSVVMPIIITIIGLIFGQKFSKAFRSGMTIGIGLIGINLITGLMGDYVSPAAQAMVERFGINLSVVDVGWPVSSAIAFATTIVPWVFVTCFVLNIIMLATNTTKTLNIDIWNYWHFILTGSLVQTATGSLILGIIASGLTFIIVMKFADYSAPRVQEYFGLPNVSTPHTETVSWAPLCILLDKIYDKIPGFNKIKFDGDTIQEKLGFLGDPIVLGLILGAFIGLLAGYEPNALITLAVQMSAVMFLLPRMVKILMEGLMPLSEDAKKFMAKRFPGKEVYIGMDAAIATGSPMVVSAALLMIPITLLLAVALPGNKLLPLVDLSTLPFFMIWPVVASRGNLLRAIITGCLMMTAILYIGTDLAGTATAVAQATNFAFPEGATAISSLDIGAHLVPYIIYKILALF</sequence>
<dbReference type="AlphaFoldDB" id="A0A916Q6J8"/>
<dbReference type="GO" id="GO:0009401">
    <property type="term" value="P:phosphoenolpyruvate-dependent sugar phosphotransferase system"/>
    <property type="evidence" value="ECO:0007669"/>
    <property type="project" value="UniProtKB-KW"/>
</dbReference>
<evidence type="ECO:0000256" key="5">
    <source>
        <dbReference type="ARBA" id="ARBA00022683"/>
    </source>
</evidence>
<gene>
    <name evidence="11" type="primary">gatC_1</name>
    <name evidence="11" type="ORF">ANBU17_01670</name>
</gene>
<evidence type="ECO:0000313" key="11">
    <source>
        <dbReference type="EMBL" id="GFO83820.1"/>
    </source>
</evidence>
<keyword evidence="6 9" id="KW-0812">Transmembrane</keyword>
<evidence type="ECO:0000259" key="10">
    <source>
        <dbReference type="PROSITE" id="PS51104"/>
    </source>
</evidence>